<protein>
    <recommendedName>
        <fullName evidence="1">DUF5655 domain-containing protein</fullName>
    </recommendedName>
</protein>
<gene>
    <name evidence="2" type="ORF">SAMN05216282_10530</name>
</gene>
<name>A0A1G9B4S5_9MICO</name>
<evidence type="ECO:0000313" key="2">
    <source>
        <dbReference type="EMBL" id="SDK33825.1"/>
    </source>
</evidence>
<reference evidence="2 3" key="1">
    <citation type="submission" date="2016-10" db="EMBL/GenBank/DDBJ databases">
        <authorList>
            <person name="de Groot N.N."/>
        </authorList>
    </citation>
    <scope>NUCLEOTIDE SEQUENCE [LARGE SCALE GENOMIC DNA]</scope>
    <source>
        <strain evidence="2 3">CGMCC 1.5382</strain>
    </source>
</reference>
<feature type="domain" description="DUF5655" evidence="1">
    <location>
        <begin position="13"/>
        <end position="111"/>
    </location>
</feature>
<dbReference type="EMBL" id="FNFU01000005">
    <property type="protein sequence ID" value="SDK33825.1"/>
    <property type="molecule type" value="Genomic_DNA"/>
</dbReference>
<dbReference type="InterPro" id="IPR043714">
    <property type="entry name" value="DUF5655"/>
</dbReference>
<keyword evidence="3" id="KW-1185">Reference proteome</keyword>
<accession>A0A1G9B4S5</accession>
<sequence length="113" mass="12513">MAATAIERIQADDTAREIFEILQGALAQLGGHEIEEKQGSLHVTNGRAFLAIHPRSGAVLLNLVTSEPIVSERIRKTEQVSKNRWHNEIVIRTTAEVDAELAGWLRQAYALTT</sequence>
<dbReference type="RefSeq" id="WP_092322519.1">
    <property type="nucleotide sequence ID" value="NZ_FNFU01000005.1"/>
</dbReference>
<organism evidence="2 3">
    <name type="scientific">Cryobacterium psychrotolerans</name>
    <dbReference type="NCBI Taxonomy" id="386301"/>
    <lineage>
        <taxon>Bacteria</taxon>
        <taxon>Bacillati</taxon>
        <taxon>Actinomycetota</taxon>
        <taxon>Actinomycetes</taxon>
        <taxon>Micrococcales</taxon>
        <taxon>Microbacteriaceae</taxon>
        <taxon>Cryobacterium</taxon>
    </lineage>
</organism>
<dbReference type="Pfam" id="PF18899">
    <property type="entry name" value="DUF5655"/>
    <property type="match status" value="1"/>
</dbReference>
<dbReference type="AlphaFoldDB" id="A0A1G9B4S5"/>
<evidence type="ECO:0000259" key="1">
    <source>
        <dbReference type="Pfam" id="PF18899"/>
    </source>
</evidence>
<dbReference type="Proteomes" id="UP000198701">
    <property type="component" value="Unassembled WGS sequence"/>
</dbReference>
<evidence type="ECO:0000313" key="3">
    <source>
        <dbReference type="Proteomes" id="UP000198701"/>
    </source>
</evidence>
<dbReference type="OrthoDB" id="3530622at2"/>
<proteinExistence type="predicted"/>